<protein>
    <recommendedName>
        <fullName evidence="4">DUF721 domain-containing protein</fullName>
    </recommendedName>
</protein>
<dbReference type="InterPro" id="IPR007922">
    <property type="entry name" value="DciA-like"/>
</dbReference>
<dbReference type="PIRSF" id="PIRSF032064">
    <property type="entry name" value="UCP032064"/>
    <property type="match status" value="1"/>
</dbReference>
<feature type="region of interest" description="Disordered" evidence="1">
    <location>
        <begin position="1"/>
        <end position="21"/>
    </location>
</feature>
<accession>A0ABR6NIT7</accession>
<keyword evidence="3" id="KW-1185">Reference proteome</keyword>
<reference evidence="2 3" key="1">
    <citation type="submission" date="2020-08" db="EMBL/GenBank/DDBJ databases">
        <title>Exploring microbial biodiversity for novel pathways involved in the catabolism of aromatic compounds derived from lignin.</title>
        <authorList>
            <person name="Elkins J."/>
        </authorList>
    </citation>
    <scope>NUCLEOTIDE SEQUENCE [LARGE SCALE GENOMIC DNA]</scope>
    <source>
        <strain evidence="2 3">B1D3A</strain>
    </source>
</reference>
<name>A0ABR6NIT7_9SPHN</name>
<evidence type="ECO:0000313" key="2">
    <source>
        <dbReference type="EMBL" id="MBB5987176.1"/>
    </source>
</evidence>
<dbReference type="EMBL" id="JACHKA010000001">
    <property type="protein sequence ID" value="MBB5987176.1"/>
    <property type="molecule type" value="Genomic_DNA"/>
</dbReference>
<feature type="region of interest" description="Disordered" evidence="1">
    <location>
        <begin position="133"/>
        <end position="157"/>
    </location>
</feature>
<organism evidence="2 3">
    <name type="scientific">Sphingobium lignivorans</name>
    <dbReference type="NCBI Taxonomy" id="2735886"/>
    <lineage>
        <taxon>Bacteria</taxon>
        <taxon>Pseudomonadati</taxon>
        <taxon>Pseudomonadota</taxon>
        <taxon>Alphaproteobacteria</taxon>
        <taxon>Sphingomonadales</taxon>
        <taxon>Sphingomonadaceae</taxon>
        <taxon>Sphingobium</taxon>
    </lineage>
</organism>
<sequence length="186" mass="20392">MTETPEKKTPRARKAKAGNIAAAAERPRVGAPRAIADLMPDIGRAAFRKFGFIQSSIVTRWAEIVGQRYAELTSPESIRFPTGRRSGGTLQLVVASGHAPMVQHVVPEIIERVNRFFGYDAVSRVAMRQGQVVPSEPVRRPPPAMLRPIPQELGEGLREVSDPELRSVLESMARGLANAPRPPRIS</sequence>
<evidence type="ECO:0008006" key="4">
    <source>
        <dbReference type="Google" id="ProtNLM"/>
    </source>
</evidence>
<comment type="caution">
    <text evidence="2">The sequence shown here is derived from an EMBL/GenBank/DDBJ whole genome shotgun (WGS) entry which is preliminary data.</text>
</comment>
<dbReference type="Proteomes" id="UP001138540">
    <property type="component" value="Unassembled WGS sequence"/>
</dbReference>
<dbReference type="Pfam" id="PF05258">
    <property type="entry name" value="DciA"/>
    <property type="match status" value="1"/>
</dbReference>
<dbReference type="RefSeq" id="WP_184155521.1">
    <property type="nucleotide sequence ID" value="NZ_JACHKA010000001.1"/>
</dbReference>
<evidence type="ECO:0000313" key="3">
    <source>
        <dbReference type="Proteomes" id="UP001138540"/>
    </source>
</evidence>
<dbReference type="InterPro" id="IPR010593">
    <property type="entry name" value="DUF1159"/>
</dbReference>
<proteinExistence type="predicted"/>
<evidence type="ECO:0000256" key="1">
    <source>
        <dbReference type="SAM" id="MobiDB-lite"/>
    </source>
</evidence>
<gene>
    <name evidence="2" type="ORF">HNP60_003150</name>
</gene>